<protein>
    <recommendedName>
        <fullName evidence="5">Lipoprotein</fullName>
    </recommendedName>
</protein>
<organism evidence="3 4">
    <name type="scientific">Lactococcus fujiensis JCM 16395</name>
    <dbReference type="NCBI Taxonomy" id="1291764"/>
    <lineage>
        <taxon>Bacteria</taxon>
        <taxon>Bacillati</taxon>
        <taxon>Bacillota</taxon>
        <taxon>Bacilli</taxon>
        <taxon>Lactobacillales</taxon>
        <taxon>Streptococcaceae</taxon>
        <taxon>Lactococcus</taxon>
    </lineage>
</organism>
<dbReference type="EMBL" id="JXJU01000007">
    <property type="protein sequence ID" value="PCR99648.1"/>
    <property type="molecule type" value="Genomic_DNA"/>
</dbReference>
<keyword evidence="2" id="KW-0732">Signal</keyword>
<dbReference type="AlphaFoldDB" id="A0A2A5RKA3"/>
<proteinExistence type="predicted"/>
<dbReference type="Proteomes" id="UP000218181">
    <property type="component" value="Unassembled WGS sequence"/>
</dbReference>
<feature type="compositionally biased region" description="Low complexity" evidence="1">
    <location>
        <begin position="290"/>
        <end position="304"/>
    </location>
</feature>
<feature type="signal peptide" evidence="2">
    <location>
        <begin position="1"/>
        <end position="21"/>
    </location>
</feature>
<feature type="chain" id="PRO_5038551947" description="Lipoprotein" evidence="2">
    <location>
        <begin position="22"/>
        <end position="336"/>
    </location>
</feature>
<accession>A0A2A5RKA3</accession>
<evidence type="ECO:0000313" key="4">
    <source>
        <dbReference type="Proteomes" id="UP000218181"/>
    </source>
</evidence>
<feature type="region of interest" description="Disordered" evidence="1">
    <location>
        <begin position="278"/>
        <end position="312"/>
    </location>
</feature>
<keyword evidence="4" id="KW-1185">Reference proteome</keyword>
<evidence type="ECO:0000313" key="3">
    <source>
        <dbReference type="EMBL" id="PCR99648.1"/>
    </source>
</evidence>
<evidence type="ECO:0000256" key="2">
    <source>
        <dbReference type="SAM" id="SignalP"/>
    </source>
</evidence>
<evidence type="ECO:0008006" key="5">
    <source>
        <dbReference type="Google" id="ProtNLM"/>
    </source>
</evidence>
<sequence>MKKIIPITAVALAALSLTACSQKNSDEAKKAFISNLTTLNSSDNNVQETTVTVDKFKASGTDSESANKMMQGSSMDMKIARDTKNKTVDLNGKISVDNKAYSINLILGKDGIYLNSSDVKSLYNSLAAPNLSKSAGQYASLYDSMINGLKTPYVSISQAMLDSSLSKNSTQNWSSTIDELMKTSTKSKSDIEKSYKDISDSNFTKKGDETTLSLTEKNVTMDELVKKFPSITSQISEQQLKDFTKETKNVKFKTLTVDTTINGKTKQSNATVSGVLVSTDKSSSNDSLDFKFSSQSKASKSSAAIVEPDTSKTTTIEELLQNMFSSYSTDASTSTN</sequence>
<dbReference type="PROSITE" id="PS51257">
    <property type="entry name" value="PROKAR_LIPOPROTEIN"/>
    <property type="match status" value="1"/>
</dbReference>
<name>A0A2A5RKA3_9LACT</name>
<reference evidence="3 4" key="1">
    <citation type="submission" date="2014-12" db="EMBL/GenBank/DDBJ databases">
        <title>Draft genome sequences of 10 type strains of Lactococcus.</title>
        <authorList>
            <person name="Sun Z."/>
            <person name="Zhong Z."/>
            <person name="Liu W."/>
            <person name="Zhang W."/>
            <person name="Zhang H."/>
        </authorList>
    </citation>
    <scope>NUCLEOTIDE SEQUENCE [LARGE SCALE GENOMIC DNA]</scope>
    <source>
        <strain evidence="3 4">JCM 16395</strain>
    </source>
</reference>
<gene>
    <name evidence="3" type="ORF">RT41_GL001761</name>
</gene>
<dbReference type="OrthoDB" id="2242882at2"/>
<evidence type="ECO:0000256" key="1">
    <source>
        <dbReference type="SAM" id="MobiDB-lite"/>
    </source>
</evidence>
<dbReference type="RefSeq" id="WP_096818352.1">
    <property type="nucleotide sequence ID" value="NZ_JXJU01000007.1"/>
</dbReference>
<comment type="caution">
    <text evidence="3">The sequence shown here is derived from an EMBL/GenBank/DDBJ whole genome shotgun (WGS) entry which is preliminary data.</text>
</comment>